<proteinExistence type="predicted"/>
<dbReference type="EMBL" id="RJVJ01000001">
    <property type="protein sequence ID" value="ROR43695.1"/>
    <property type="molecule type" value="Genomic_DNA"/>
</dbReference>
<dbReference type="Proteomes" id="UP000267408">
    <property type="component" value="Unassembled WGS sequence"/>
</dbReference>
<reference evidence="2 3" key="1">
    <citation type="submission" date="2018-11" db="EMBL/GenBank/DDBJ databases">
        <title>Sequencing the genomes of 1000 actinobacteria strains.</title>
        <authorList>
            <person name="Klenk H.-P."/>
        </authorList>
    </citation>
    <scope>NUCLEOTIDE SEQUENCE [LARGE SCALE GENOMIC DNA]</scope>
    <source>
        <strain evidence="2 3">DSM 44780</strain>
    </source>
</reference>
<evidence type="ECO:0000313" key="2">
    <source>
        <dbReference type="EMBL" id="ROR43695.1"/>
    </source>
</evidence>
<dbReference type="AlphaFoldDB" id="A0A8G1UGW7"/>
<protein>
    <submittedName>
        <fullName evidence="2">Uncharacterized protein</fullName>
    </submittedName>
</protein>
<comment type="caution">
    <text evidence="2">The sequence shown here is derived from an EMBL/GenBank/DDBJ whole genome shotgun (WGS) entry which is preliminary data.</text>
</comment>
<evidence type="ECO:0000256" key="1">
    <source>
        <dbReference type="SAM" id="MobiDB-lite"/>
    </source>
</evidence>
<name>A0A8G1UGW7_9ACTN</name>
<gene>
    <name evidence="2" type="ORF">EDD39_1864</name>
</gene>
<dbReference type="OrthoDB" id="5084266at2"/>
<dbReference type="RefSeq" id="WP_123554707.1">
    <property type="nucleotide sequence ID" value="NZ_RJVJ01000001.1"/>
</dbReference>
<accession>A0A8G1UGW7</accession>
<feature type="region of interest" description="Disordered" evidence="1">
    <location>
        <begin position="371"/>
        <end position="402"/>
    </location>
</feature>
<feature type="compositionally biased region" description="Pro residues" evidence="1">
    <location>
        <begin position="376"/>
        <end position="402"/>
    </location>
</feature>
<sequence length="402" mass="40116">MTPVISAAVAAPGAFPGAGEVPYELGLPDPSADEVPSALGEFGPVPVVRADPAAALVGAWRAAAGAGSTHHLVVRAGTELAPGFAAELVRAVAGRPRAALVLSAAGGGSRNAGAVRLAALRGCGWAAAVPQDCLSPAAVLLPSGAALAFAGFAAGALAAGAAPGGLLPAFARRHRLDLLLHVGGLAAPPAAPGAPPRPSAAQCAGAAGRSSGGASDLVSPLPEVLPRLSGGRALISLWDAGTATWRQASWTRHMARSGRNWPVAAPAAAFVAVTDRPTPSARERVLPLTEVVRYGLALGTVLGRAPVETAAPVLRPCLCAAVLDAAGPVPAPEWPDDWTDELTDVLWRAVGVGARLRSNHGVEHWPAEELRALPADAPPCGGPEPAEPPPPGGARPSPTPRP</sequence>
<evidence type="ECO:0000313" key="3">
    <source>
        <dbReference type="Proteomes" id="UP000267408"/>
    </source>
</evidence>
<organism evidence="2 3">
    <name type="scientific">Kitasatospora cineracea</name>
    <dbReference type="NCBI Taxonomy" id="88074"/>
    <lineage>
        <taxon>Bacteria</taxon>
        <taxon>Bacillati</taxon>
        <taxon>Actinomycetota</taxon>
        <taxon>Actinomycetes</taxon>
        <taxon>Kitasatosporales</taxon>
        <taxon>Streptomycetaceae</taxon>
        <taxon>Kitasatospora</taxon>
    </lineage>
</organism>